<comment type="pathway">
    <text evidence="2 15">Cofactor biosynthesis; FAD biosynthesis; FAD from FMN: step 1/1.</text>
</comment>
<dbReference type="OrthoDB" id="9803667at2"/>
<evidence type="ECO:0000313" key="18">
    <source>
        <dbReference type="Proteomes" id="UP000214646"/>
    </source>
</evidence>
<dbReference type="GO" id="GO:0008531">
    <property type="term" value="F:riboflavin kinase activity"/>
    <property type="evidence" value="ECO:0007669"/>
    <property type="project" value="UniProtKB-UniRule"/>
</dbReference>
<evidence type="ECO:0000256" key="1">
    <source>
        <dbReference type="ARBA" id="ARBA00002121"/>
    </source>
</evidence>
<keyword evidence="18" id="KW-1185">Reference proteome</keyword>
<keyword evidence="7 15" id="KW-0548">Nucleotidyltransferase</keyword>
<dbReference type="GO" id="GO:0009398">
    <property type="term" value="P:FMN biosynthetic process"/>
    <property type="evidence" value="ECO:0007669"/>
    <property type="project" value="UniProtKB-UniRule"/>
</dbReference>
<dbReference type="InterPro" id="IPR023465">
    <property type="entry name" value="Riboflavin_kinase_dom_sf"/>
</dbReference>
<dbReference type="NCBIfam" id="TIGR00083">
    <property type="entry name" value="ribF"/>
    <property type="match status" value="1"/>
</dbReference>
<comment type="similarity">
    <text evidence="15">Belongs to the ribF family.</text>
</comment>
<dbReference type="GO" id="GO:0003919">
    <property type="term" value="F:FMN adenylyltransferase activity"/>
    <property type="evidence" value="ECO:0007669"/>
    <property type="project" value="UniProtKB-UniRule"/>
</dbReference>
<dbReference type="SUPFAM" id="SSF52374">
    <property type="entry name" value="Nucleotidylyl transferase"/>
    <property type="match status" value="1"/>
</dbReference>
<dbReference type="CDD" id="cd02064">
    <property type="entry name" value="FAD_synthetase_N"/>
    <property type="match status" value="1"/>
</dbReference>
<evidence type="ECO:0000256" key="2">
    <source>
        <dbReference type="ARBA" id="ARBA00004726"/>
    </source>
</evidence>
<dbReference type="InterPro" id="IPR015865">
    <property type="entry name" value="Riboflavin_kinase_bac/euk"/>
</dbReference>
<keyword evidence="10 15" id="KW-0274">FAD</keyword>
<reference evidence="18" key="1">
    <citation type="submission" date="2017-06" db="EMBL/GenBank/DDBJ databases">
        <title>Genome analysis of Fimbriiglobus ruber SP5, the first member of the order Planctomycetales with confirmed chitinolytic capability.</title>
        <authorList>
            <person name="Ravin N.V."/>
            <person name="Rakitin A.L."/>
            <person name="Ivanova A.A."/>
            <person name="Beletsky A.V."/>
            <person name="Kulichevskaya I.S."/>
            <person name="Mardanov A.V."/>
            <person name="Dedysh S.N."/>
        </authorList>
    </citation>
    <scope>NUCLEOTIDE SEQUENCE [LARGE SCALE GENOMIC DNA]</scope>
    <source>
        <strain evidence="18">SP5</strain>
    </source>
</reference>
<comment type="catalytic activity">
    <reaction evidence="13 15">
        <text>riboflavin + ATP = FMN + ADP + H(+)</text>
        <dbReference type="Rhea" id="RHEA:14357"/>
        <dbReference type="ChEBI" id="CHEBI:15378"/>
        <dbReference type="ChEBI" id="CHEBI:30616"/>
        <dbReference type="ChEBI" id="CHEBI:57986"/>
        <dbReference type="ChEBI" id="CHEBI:58210"/>
        <dbReference type="ChEBI" id="CHEBI:456216"/>
        <dbReference type="EC" id="2.7.1.26"/>
    </reaction>
</comment>
<dbReference type="InterPro" id="IPR015864">
    <property type="entry name" value="FAD_synthase"/>
</dbReference>
<feature type="domain" description="Riboflavin kinase" evidence="16">
    <location>
        <begin position="185"/>
        <end position="308"/>
    </location>
</feature>
<evidence type="ECO:0000313" key="17">
    <source>
        <dbReference type="EMBL" id="OWK45083.1"/>
    </source>
</evidence>
<dbReference type="UniPathway" id="UPA00277">
    <property type="reaction ID" value="UER00407"/>
</dbReference>
<dbReference type="AlphaFoldDB" id="A0A225DVP4"/>
<organism evidence="17 18">
    <name type="scientific">Fimbriiglobus ruber</name>
    <dbReference type="NCBI Taxonomy" id="1908690"/>
    <lineage>
        <taxon>Bacteria</taxon>
        <taxon>Pseudomonadati</taxon>
        <taxon>Planctomycetota</taxon>
        <taxon>Planctomycetia</taxon>
        <taxon>Gemmatales</taxon>
        <taxon>Gemmataceae</taxon>
        <taxon>Fimbriiglobus</taxon>
    </lineage>
</organism>
<dbReference type="PIRSF" id="PIRSF004491">
    <property type="entry name" value="FAD_Synth"/>
    <property type="match status" value="1"/>
</dbReference>
<dbReference type="EC" id="2.7.1.26" evidence="15"/>
<evidence type="ECO:0000256" key="11">
    <source>
        <dbReference type="ARBA" id="ARBA00022840"/>
    </source>
</evidence>
<dbReference type="RefSeq" id="WP_088253515.1">
    <property type="nucleotide sequence ID" value="NZ_NIDE01000002.1"/>
</dbReference>
<keyword evidence="6 15" id="KW-0808">Transferase</keyword>
<gene>
    <name evidence="17" type="ORF">FRUB_01414</name>
</gene>
<protein>
    <recommendedName>
        <fullName evidence="15">Riboflavin biosynthesis protein</fullName>
    </recommendedName>
    <domain>
        <recommendedName>
            <fullName evidence="15">Riboflavin kinase</fullName>
            <ecNumber evidence="15">2.7.1.26</ecNumber>
        </recommendedName>
        <alternativeName>
            <fullName evidence="15">Flavokinase</fullName>
        </alternativeName>
    </domain>
    <domain>
        <recommendedName>
            <fullName evidence="15">FMN adenylyltransferase</fullName>
            <ecNumber evidence="15">2.7.7.2</ecNumber>
        </recommendedName>
        <alternativeName>
            <fullName evidence="15">FAD pyrophosphorylase</fullName>
        </alternativeName>
        <alternativeName>
            <fullName evidence="15">FAD synthase</fullName>
        </alternativeName>
    </domain>
</protein>
<dbReference type="FunFam" id="2.40.30.30:FF:000003">
    <property type="entry name" value="Riboflavin biosynthesis protein"/>
    <property type="match status" value="1"/>
</dbReference>
<dbReference type="UniPathway" id="UPA00276">
    <property type="reaction ID" value="UER00406"/>
</dbReference>
<name>A0A225DVP4_9BACT</name>
<evidence type="ECO:0000256" key="3">
    <source>
        <dbReference type="ARBA" id="ARBA00005201"/>
    </source>
</evidence>
<evidence type="ECO:0000256" key="6">
    <source>
        <dbReference type="ARBA" id="ARBA00022679"/>
    </source>
</evidence>
<evidence type="ECO:0000256" key="5">
    <source>
        <dbReference type="ARBA" id="ARBA00022643"/>
    </source>
</evidence>
<comment type="catalytic activity">
    <reaction evidence="14 15">
        <text>FMN + ATP + H(+) = FAD + diphosphate</text>
        <dbReference type="Rhea" id="RHEA:17237"/>
        <dbReference type="ChEBI" id="CHEBI:15378"/>
        <dbReference type="ChEBI" id="CHEBI:30616"/>
        <dbReference type="ChEBI" id="CHEBI:33019"/>
        <dbReference type="ChEBI" id="CHEBI:57692"/>
        <dbReference type="ChEBI" id="CHEBI:58210"/>
        <dbReference type="EC" id="2.7.7.2"/>
    </reaction>
</comment>
<evidence type="ECO:0000256" key="7">
    <source>
        <dbReference type="ARBA" id="ARBA00022695"/>
    </source>
</evidence>
<keyword evidence="4 15" id="KW-0285">Flavoprotein</keyword>
<evidence type="ECO:0000256" key="15">
    <source>
        <dbReference type="PIRNR" id="PIRNR004491"/>
    </source>
</evidence>
<dbReference type="Proteomes" id="UP000214646">
    <property type="component" value="Unassembled WGS sequence"/>
</dbReference>
<dbReference type="Gene3D" id="2.40.30.30">
    <property type="entry name" value="Riboflavin kinase-like"/>
    <property type="match status" value="1"/>
</dbReference>
<dbReference type="GO" id="GO:0005524">
    <property type="term" value="F:ATP binding"/>
    <property type="evidence" value="ECO:0007669"/>
    <property type="project" value="UniProtKB-UniRule"/>
</dbReference>
<dbReference type="GO" id="GO:0009231">
    <property type="term" value="P:riboflavin biosynthetic process"/>
    <property type="evidence" value="ECO:0007669"/>
    <property type="project" value="InterPro"/>
</dbReference>
<dbReference type="Pfam" id="PF01687">
    <property type="entry name" value="Flavokinase"/>
    <property type="match status" value="1"/>
</dbReference>
<evidence type="ECO:0000256" key="10">
    <source>
        <dbReference type="ARBA" id="ARBA00022827"/>
    </source>
</evidence>
<dbReference type="InterPro" id="IPR023468">
    <property type="entry name" value="Riboflavin_kinase"/>
</dbReference>
<keyword evidence="8 15" id="KW-0547">Nucleotide-binding</keyword>
<sequence length="310" mass="32251">MASFTLPWTALPPPEVVGGAVTVGNFDGVHRGHRALVAAANHWAARVGGPAVAVTFDPSPLHVLNPAAAKPPLSTHAARVHDLLAGGAAHVVTLQTDAALLSLSPEAFFEDVVVGLFGARAVVEGYNFRFGRGRSGDVALLRGLCTRAGIAFEEVPPLVVDGTAVSSSRVRAALSDGDVVEAADLLGRAYRISGTVVTGARRGRTIGFPTANLGHVQTLLPKEGVYAVRAVVGGVTHPAAANVGPNLTFGDDARKIEIHLIDFTGDLYGQEMTVEFAARLRDTKPFAGVAELVAQLEKDVAAARQILSIK</sequence>
<evidence type="ECO:0000256" key="8">
    <source>
        <dbReference type="ARBA" id="ARBA00022741"/>
    </source>
</evidence>
<evidence type="ECO:0000256" key="14">
    <source>
        <dbReference type="ARBA" id="ARBA00049494"/>
    </source>
</evidence>
<dbReference type="PANTHER" id="PTHR22749:SF6">
    <property type="entry name" value="RIBOFLAVIN KINASE"/>
    <property type="match status" value="1"/>
</dbReference>
<evidence type="ECO:0000259" key="16">
    <source>
        <dbReference type="SMART" id="SM00904"/>
    </source>
</evidence>
<dbReference type="EMBL" id="NIDE01000002">
    <property type="protein sequence ID" value="OWK45083.1"/>
    <property type="molecule type" value="Genomic_DNA"/>
</dbReference>
<keyword evidence="5 15" id="KW-0288">FMN</keyword>
<comment type="pathway">
    <text evidence="3 15">Cofactor biosynthesis; FMN biosynthesis; FMN from riboflavin (ATP route): step 1/1.</text>
</comment>
<comment type="caution">
    <text evidence="17">The sequence shown here is derived from an EMBL/GenBank/DDBJ whole genome shotgun (WGS) entry which is preliminary data.</text>
</comment>
<dbReference type="InterPro" id="IPR014729">
    <property type="entry name" value="Rossmann-like_a/b/a_fold"/>
</dbReference>
<dbReference type="InterPro" id="IPR002606">
    <property type="entry name" value="Riboflavin_kinase_bac"/>
</dbReference>
<dbReference type="PANTHER" id="PTHR22749">
    <property type="entry name" value="RIBOFLAVIN KINASE/FMN ADENYLYLTRANSFERASE"/>
    <property type="match status" value="1"/>
</dbReference>
<keyword evidence="12" id="KW-0511">Multifunctional enzyme</keyword>
<evidence type="ECO:0000256" key="4">
    <source>
        <dbReference type="ARBA" id="ARBA00022630"/>
    </source>
</evidence>
<keyword evidence="11 15" id="KW-0067">ATP-binding</keyword>
<proteinExistence type="inferred from homology"/>
<dbReference type="GO" id="GO:0006747">
    <property type="term" value="P:FAD biosynthetic process"/>
    <property type="evidence" value="ECO:0007669"/>
    <property type="project" value="UniProtKB-UniRule"/>
</dbReference>
<dbReference type="Pfam" id="PF06574">
    <property type="entry name" value="FAD_syn"/>
    <property type="match status" value="1"/>
</dbReference>
<dbReference type="EC" id="2.7.7.2" evidence="15"/>
<evidence type="ECO:0000256" key="9">
    <source>
        <dbReference type="ARBA" id="ARBA00022777"/>
    </source>
</evidence>
<evidence type="ECO:0000256" key="12">
    <source>
        <dbReference type="ARBA" id="ARBA00023268"/>
    </source>
</evidence>
<keyword evidence="9 15" id="KW-0418">Kinase</keyword>
<accession>A0A225DVP4</accession>
<dbReference type="SMART" id="SM00904">
    <property type="entry name" value="Flavokinase"/>
    <property type="match status" value="1"/>
</dbReference>
<comment type="function">
    <text evidence="1">Catalyzes the phosphorylation of riboflavin to FMN followed by the adenylation of FMN to FAD.</text>
</comment>
<dbReference type="Gene3D" id="3.40.50.620">
    <property type="entry name" value="HUPs"/>
    <property type="match status" value="1"/>
</dbReference>
<dbReference type="SUPFAM" id="SSF82114">
    <property type="entry name" value="Riboflavin kinase-like"/>
    <property type="match status" value="1"/>
</dbReference>
<evidence type="ECO:0000256" key="13">
    <source>
        <dbReference type="ARBA" id="ARBA00047880"/>
    </source>
</evidence>